<organism evidence="1 2">
    <name type="scientific">Mytilus galloprovincialis</name>
    <name type="common">Mediterranean mussel</name>
    <dbReference type="NCBI Taxonomy" id="29158"/>
    <lineage>
        <taxon>Eukaryota</taxon>
        <taxon>Metazoa</taxon>
        <taxon>Spiralia</taxon>
        <taxon>Lophotrochozoa</taxon>
        <taxon>Mollusca</taxon>
        <taxon>Bivalvia</taxon>
        <taxon>Autobranchia</taxon>
        <taxon>Pteriomorphia</taxon>
        <taxon>Mytilida</taxon>
        <taxon>Mytiloidea</taxon>
        <taxon>Mytilidae</taxon>
        <taxon>Mytilinae</taxon>
        <taxon>Mytilus</taxon>
    </lineage>
</organism>
<dbReference type="EMBL" id="UYJE01007947">
    <property type="protein sequence ID" value="VDI59520.1"/>
    <property type="molecule type" value="Genomic_DNA"/>
</dbReference>
<name>A0A8B6G6U0_MYTGA</name>
<sequence length="54" mass="6121">MDGVYRYRRGETPYDIAATRKQGQYKEVMEYLQTVMSEKSPGVTAGQGIEGNFL</sequence>
<gene>
    <name evidence="1" type="ORF">MGAL_10B076540</name>
</gene>
<evidence type="ECO:0000313" key="1">
    <source>
        <dbReference type="EMBL" id="VDI59520.1"/>
    </source>
</evidence>
<dbReference type="Proteomes" id="UP000596742">
    <property type="component" value="Unassembled WGS sequence"/>
</dbReference>
<reference evidence="1" key="1">
    <citation type="submission" date="2018-11" db="EMBL/GenBank/DDBJ databases">
        <authorList>
            <person name="Alioto T."/>
            <person name="Alioto T."/>
        </authorList>
    </citation>
    <scope>NUCLEOTIDE SEQUENCE</scope>
</reference>
<evidence type="ECO:0000313" key="2">
    <source>
        <dbReference type="Proteomes" id="UP000596742"/>
    </source>
</evidence>
<dbReference type="AlphaFoldDB" id="A0A8B6G6U0"/>
<accession>A0A8B6G6U0</accession>
<proteinExistence type="predicted"/>
<protein>
    <submittedName>
        <fullName evidence="1">Uncharacterized protein</fullName>
    </submittedName>
</protein>
<keyword evidence="2" id="KW-1185">Reference proteome</keyword>
<comment type="caution">
    <text evidence="1">The sequence shown here is derived from an EMBL/GenBank/DDBJ whole genome shotgun (WGS) entry which is preliminary data.</text>
</comment>